<proteinExistence type="predicted"/>
<protein>
    <submittedName>
        <fullName evidence="2">Uncharacterized protein</fullName>
    </submittedName>
</protein>
<comment type="caution">
    <text evidence="2">The sequence shown here is derived from an EMBL/GenBank/DDBJ whole genome shotgun (WGS) entry which is preliminary data.</text>
</comment>
<reference evidence="3" key="1">
    <citation type="submission" date="2024-07" db="EMBL/GenBank/DDBJ databases">
        <title>Two chromosome-level genome assemblies of Korean endemic species Abeliophyllum distichum and Forsythia ovata (Oleaceae).</title>
        <authorList>
            <person name="Jang H."/>
        </authorList>
    </citation>
    <scope>NUCLEOTIDE SEQUENCE [LARGE SCALE GENOMIC DNA]</scope>
</reference>
<accession>A0ABD1WNV1</accession>
<sequence length="192" mass="21657">MSIEELKIRNELEMDVERDLEEEIKDGIYHLALRLHRLYQNQKERHDSAVSNPKSSAKNLQGSARKMLSEVNISIKMEGGTTIHIKEIKKQANIHEKTPPMSATSANSKTFDWVKTLRSDRAKPPSIKSTKTESKTSRMKPGNVGKNNISNVPRQRKMDMGAKTALLELGWHVSHSTRLITSLISIFGQGIV</sequence>
<keyword evidence="3" id="KW-1185">Reference proteome</keyword>
<gene>
    <name evidence="2" type="ORF">Fot_04963</name>
</gene>
<evidence type="ECO:0000313" key="2">
    <source>
        <dbReference type="EMBL" id="KAL2551344.1"/>
    </source>
</evidence>
<feature type="region of interest" description="Disordered" evidence="1">
    <location>
        <begin position="119"/>
        <end position="151"/>
    </location>
</feature>
<feature type="region of interest" description="Disordered" evidence="1">
    <location>
        <begin position="44"/>
        <end position="63"/>
    </location>
</feature>
<evidence type="ECO:0000313" key="3">
    <source>
        <dbReference type="Proteomes" id="UP001604277"/>
    </source>
</evidence>
<organism evidence="2 3">
    <name type="scientific">Forsythia ovata</name>
    <dbReference type="NCBI Taxonomy" id="205694"/>
    <lineage>
        <taxon>Eukaryota</taxon>
        <taxon>Viridiplantae</taxon>
        <taxon>Streptophyta</taxon>
        <taxon>Embryophyta</taxon>
        <taxon>Tracheophyta</taxon>
        <taxon>Spermatophyta</taxon>
        <taxon>Magnoliopsida</taxon>
        <taxon>eudicotyledons</taxon>
        <taxon>Gunneridae</taxon>
        <taxon>Pentapetalae</taxon>
        <taxon>asterids</taxon>
        <taxon>lamiids</taxon>
        <taxon>Lamiales</taxon>
        <taxon>Oleaceae</taxon>
        <taxon>Forsythieae</taxon>
        <taxon>Forsythia</taxon>
    </lineage>
</organism>
<dbReference type="AlphaFoldDB" id="A0ABD1WNV1"/>
<dbReference type="EMBL" id="JBFOLJ010000002">
    <property type="protein sequence ID" value="KAL2551344.1"/>
    <property type="molecule type" value="Genomic_DNA"/>
</dbReference>
<name>A0ABD1WNV1_9LAMI</name>
<dbReference type="Proteomes" id="UP001604277">
    <property type="component" value="Unassembled WGS sequence"/>
</dbReference>
<feature type="compositionally biased region" description="Polar residues" evidence="1">
    <location>
        <begin position="49"/>
        <end position="62"/>
    </location>
</feature>
<evidence type="ECO:0000256" key="1">
    <source>
        <dbReference type="SAM" id="MobiDB-lite"/>
    </source>
</evidence>